<dbReference type="Proteomes" id="UP001642409">
    <property type="component" value="Unassembled WGS sequence"/>
</dbReference>
<evidence type="ECO:0000313" key="2">
    <source>
        <dbReference type="EMBL" id="CAI9945098.1"/>
    </source>
</evidence>
<evidence type="ECO:0000313" key="1">
    <source>
        <dbReference type="EMBL" id="CAI9945097.1"/>
    </source>
</evidence>
<evidence type="ECO:0000313" key="5">
    <source>
        <dbReference type="EMBL" id="CAL6082126.1"/>
    </source>
</evidence>
<evidence type="ECO:0000313" key="7">
    <source>
        <dbReference type="Proteomes" id="UP001642409"/>
    </source>
</evidence>
<reference evidence="2" key="1">
    <citation type="submission" date="2023-06" db="EMBL/GenBank/DDBJ databases">
        <authorList>
            <person name="Kurt Z."/>
        </authorList>
    </citation>
    <scope>NUCLEOTIDE SEQUENCE</scope>
</reference>
<evidence type="ECO:0000313" key="3">
    <source>
        <dbReference type="EMBL" id="CAI9945099.1"/>
    </source>
</evidence>
<organism evidence="2">
    <name type="scientific">Hexamita inflata</name>
    <dbReference type="NCBI Taxonomy" id="28002"/>
    <lineage>
        <taxon>Eukaryota</taxon>
        <taxon>Metamonada</taxon>
        <taxon>Diplomonadida</taxon>
        <taxon>Hexamitidae</taxon>
        <taxon>Hexamitinae</taxon>
        <taxon>Hexamita</taxon>
    </lineage>
</organism>
<dbReference type="AlphaFoldDB" id="A0AA86PUA3"/>
<gene>
    <name evidence="1" type="ORF">HINF_LOCUS32742</name>
    <name evidence="2" type="ORF">HINF_LOCUS32743</name>
    <name evidence="3" type="ORF">HINF_LOCUS32744</name>
    <name evidence="4" type="ORF">HINF_LOCUS60917</name>
    <name evidence="5" type="ORF">HINF_LOCUS60918</name>
    <name evidence="6" type="ORF">HINF_LOCUS60919</name>
</gene>
<keyword evidence="7" id="KW-1185">Reference proteome</keyword>
<name>A0AA86PUA3_9EUKA</name>
<evidence type="ECO:0000313" key="6">
    <source>
        <dbReference type="EMBL" id="CAL6082127.1"/>
    </source>
</evidence>
<dbReference type="EMBL" id="CAXDID020000360">
    <property type="protein sequence ID" value="CAL6082127.1"/>
    <property type="molecule type" value="Genomic_DNA"/>
</dbReference>
<reference evidence="4 7" key="2">
    <citation type="submission" date="2024-07" db="EMBL/GenBank/DDBJ databases">
        <authorList>
            <person name="Akdeniz Z."/>
        </authorList>
    </citation>
    <scope>NUCLEOTIDE SEQUENCE [LARGE SCALE GENOMIC DNA]</scope>
</reference>
<sequence length="150" mass="17440">MVDIVLCTADFVQPQQSKIMKIEKLLSQRFLRLQQFHHHLKSRQSAHPNQVAQTRYYKLISTSCLLFKDFHSDQPFRQPELDGLTKFSVQNLSTFVDVRFNGDYINQIVLLSQSVDPIKHRLCTNHHFGEQACATEKPYGLTPQTQVRPN</sequence>
<dbReference type="EMBL" id="CATOUU010000737">
    <property type="protein sequence ID" value="CAI9945098.1"/>
    <property type="molecule type" value="Genomic_DNA"/>
</dbReference>
<dbReference type="EMBL" id="CAXDID020000360">
    <property type="protein sequence ID" value="CAL6082125.1"/>
    <property type="molecule type" value="Genomic_DNA"/>
</dbReference>
<dbReference type="EMBL" id="CATOUU010000737">
    <property type="protein sequence ID" value="CAI9945097.1"/>
    <property type="molecule type" value="Genomic_DNA"/>
</dbReference>
<protein>
    <submittedName>
        <fullName evidence="4">Hypothetical_protein</fullName>
    </submittedName>
</protein>
<proteinExistence type="predicted"/>
<accession>A0AA86PUA3</accession>
<comment type="caution">
    <text evidence="2">The sequence shown here is derived from an EMBL/GenBank/DDBJ whole genome shotgun (WGS) entry which is preliminary data.</text>
</comment>
<dbReference type="EMBL" id="CAXDID020000360">
    <property type="protein sequence ID" value="CAL6082126.1"/>
    <property type="molecule type" value="Genomic_DNA"/>
</dbReference>
<dbReference type="EMBL" id="CATOUU010000737">
    <property type="protein sequence ID" value="CAI9945099.1"/>
    <property type="molecule type" value="Genomic_DNA"/>
</dbReference>
<evidence type="ECO:0000313" key="4">
    <source>
        <dbReference type="EMBL" id="CAL6082125.1"/>
    </source>
</evidence>